<dbReference type="InterPro" id="IPR036565">
    <property type="entry name" value="Mur-like_cat_sf"/>
</dbReference>
<evidence type="ECO:0000259" key="4">
    <source>
        <dbReference type="Pfam" id="PF08353"/>
    </source>
</evidence>
<comment type="catalytic activity">
    <reaction evidence="2">
        <text>beta-D-GlcNAc-(1-&gt;4)-Mur2Ac(oyl-L-Ala-gamma-D-O-P-Glu-L-Lys-D-Ala-D-Ala)-di-trans,octa-cis-undecaprenyl diphosphate + NH4(+) = beta-D-GlcNAc-(1-&gt;4)-Mur2Ac(oyl-L-Ala-D-isoglutaminyl-L-Lys-D-Ala-D-Ala)-di-trans,octa-cis-undecaprenyl diphosphate + phosphate + H(+)</text>
        <dbReference type="Rhea" id="RHEA:57932"/>
        <dbReference type="ChEBI" id="CHEBI:15378"/>
        <dbReference type="ChEBI" id="CHEBI:28938"/>
        <dbReference type="ChEBI" id="CHEBI:43474"/>
        <dbReference type="ChEBI" id="CHEBI:62233"/>
        <dbReference type="ChEBI" id="CHEBI:143132"/>
    </reaction>
</comment>
<comment type="subunit">
    <text evidence="2">Forms a heterodimer with GatD.</text>
</comment>
<feature type="active site" evidence="2">
    <location>
        <position position="353"/>
    </location>
</feature>
<keyword evidence="2" id="KW-0067">ATP-binding</keyword>
<dbReference type="Pfam" id="PF08353">
    <property type="entry name" value="MurT_C"/>
    <property type="match status" value="1"/>
</dbReference>
<keyword evidence="2" id="KW-0862">Zinc</keyword>
<dbReference type="HAMAP" id="MF_02214">
    <property type="entry name" value="Lipid_II_synth_MurT"/>
    <property type="match status" value="1"/>
</dbReference>
<feature type="binding site" evidence="2">
    <location>
        <position position="208"/>
    </location>
    <ligand>
        <name>Zn(2+)</name>
        <dbReference type="ChEBI" id="CHEBI:29105"/>
    </ligand>
</feature>
<dbReference type="EMBL" id="JBHUCX010000092">
    <property type="protein sequence ID" value="MFD1677528.1"/>
    <property type="molecule type" value="Genomic_DNA"/>
</dbReference>
<dbReference type="InterPro" id="IPR013564">
    <property type="entry name" value="MurT_C"/>
</dbReference>
<dbReference type="InterPro" id="IPR013221">
    <property type="entry name" value="Mur_ligase_cen"/>
</dbReference>
<comment type="pathway">
    <text evidence="1 2">Cell wall biogenesis; peptidoglycan biosynthesis.</text>
</comment>
<feature type="binding site" evidence="2">
    <location>
        <position position="227"/>
    </location>
    <ligand>
        <name>Zn(2+)</name>
        <dbReference type="ChEBI" id="CHEBI:29105"/>
    </ligand>
</feature>
<protein>
    <recommendedName>
        <fullName evidence="2">Lipid II isoglutaminyl synthase (glutamine-hydrolyzing) subunit MurT</fullName>
        <ecNumber evidence="2">6.3.5.13</ecNumber>
    </recommendedName>
</protein>
<comment type="catalytic activity">
    <reaction evidence="2">
        <text>beta-D-GlcNAc-(1-&gt;4)-Mur2Ac(oyl-L-Ala-gamma-D-Glu-L-Lys-D-Ala-D-Ala)-di-trans,octa-cis-undecaprenyl diphosphate + L-glutamine + ATP + H2O = beta-D-GlcNAc-(1-&gt;4)-Mur2Ac(oyl-L-Ala-D-isoglutaminyl-L-Lys-D-Ala-D-Ala)-di-trans,octa-cis-undecaprenyl diphosphate + L-glutamate + ADP + phosphate + H(+)</text>
        <dbReference type="Rhea" id="RHEA:57928"/>
        <dbReference type="ChEBI" id="CHEBI:15377"/>
        <dbReference type="ChEBI" id="CHEBI:15378"/>
        <dbReference type="ChEBI" id="CHEBI:29985"/>
        <dbReference type="ChEBI" id="CHEBI:30616"/>
        <dbReference type="ChEBI" id="CHEBI:43474"/>
        <dbReference type="ChEBI" id="CHEBI:58359"/>
        <dbReference type="ChEBI" id="CHEBI:60033"/>
        <dbReference type="ChEBI" id="CHEBI:62233"/>
        <dbReference type="ChEBI" id="CHEBI:456216"/>
        <dbReference type="EC" id="6.3.5.13"/>
    </reaction>
</comment>
<keyword evidence="2" id="KW-0133">Cell shape</keyword>
<dbReference type="Proteomes" id="UP001597079">
    <property type="component" value="Unassembled WGS sequence"/>
</dbReference>
<dbReference type="GO" id="GO:0016874">
    <property type="term" value="F:ligase activity"/>
    <property type="evidence" value="ECO:0007669"/>
    <property type="project" value="UniProtKB-KW"/>
</dbReference>
<reference evidence="6" key="1">
    <citation type="journal article" date="2019" name="Int. J. Syst. Evol. Microbiol.">
        <title>The Global Catalogue of Microorganisms (GCM) 10K type strain sequencing project: providing services to taxonomists for standard genome sequencing and annotation.</title>
        <authorList>
            <consortium name="The Broad Institute Genomics Platform"/>
            <consortium name="The Broad Institute Genome Sequencing Center for Infectious Disease"/>
            <person name="Wu L."/>
            <person name="Ma J."/>
        </authorList>
    </citation>
    <scope>NUCLEOTIDE SEQUENCE [LARGE SCALE GENOMIC DNA]</scope>
    <source>
        <strain evidence="6">CGMCC 1.12286</strain>
    </source>
</reference>
<keyword evidence="2" id="KW-0479">Metal-binding</keyword>
<evidence type="ECO:0000313" key="6">
    <source>
        <dbReference type="Proteomes" id="UP001597079"/>
    </source>
</evidence>
<sequence length="457" mass="50668">MMFATLIGKFVTGLLRLRGKDATSFPGKLVLRLSPRFIHKMGRRIERVIVVTGTNGKTTTTSLLAAMMQHDEPIITNHKGANLAQGIATAFIQHANWRGRFRAKTAVLEVDEATFPHIAEALPIVITIVTNVFRDQLDRYGELDATVEKLFAAIRKTDACLVLNADDPICRNIGLRASRKTFYYGMARETARSGERQQMRDGQFCLRCGHELQYSAFWYGQLGLYQCPNCDFGRPHPEFIGIYQGKAMTLQEADVPDLHLTMPVQGLYNAYNVLAAASGARVVGLWAEPIHQGLADYIPPDGRMQAFNTAATTTLNLIKNPTGCDSVVQAVVTEPGRKTVVIGINDLAADGRDVSWLWDADFELFAETHDIDKFFTSGLRAEDMALRLKYAGVDEAKISIEPDMDKAVQLAIDAGVERDTPVFILSTYTLLHKTVHTLSAKAREHESTNTEYRASVS</sequence>
<accession>A0ABW4JQU9</accession>
<keyword evidence="2" id="KW-0961">Cell wall biogenesis/degradation</keyword>
<dbReference type="Pfam" id="PF08245">
    <property type="entry name" value="Mur_ligase_M"/>
    <property type="match status" value="1"/>
</dbReference>
<dbReference type="InterPro" id="IPR043703">
    <property type="entry name" value="Lipid_II_synth_MurT"/>
</dbReference>
<evidence type="ECO:0000313" key="5">
    <source>
        <dbReference type="EMBL" id="MFD1677528.1"/>
    </source>
</evidence>
<feature type="domain" description="Mur ligase central" evidence="3">
    <location>
        <begin position="51"/>
        <end position="199"/>
    </location>
</feature>
<dbReference type="SUPFAM" id="SSF53623">
    <property type="entry name" value="MurD-like peptide ligases, catalytic domain"/>
    <property type="match status" value="1"/>
</dbReference>
<keyword evidence="2" id="KW-0547">Nucleotide-binding</keyword>
<gene>
    <name evidence="2" type="primary">murT</name>
    <name evidence="5" type="ORF">ACFSB2_22975</name>
</gene>
<keyword evidence="2 5" id="KW-0436">Ligase</keyword>
<feature type="domain" description="Lipid II isoglutaminyl synthase (glutamine-hydrolyzing) subunit MurT C-terminal" evidence="4">
    <location>
        <begin position="317"/>
        <end position="430"/>
    </location>
</feature>
<dbReference type="PANTHER" id="PTHR23135">
    <property type="entry name" value="MUR LIGASE FAMILY MEMBER"/>
    <property type="match status" value="1"/>
</dbReference>
<feature type="binding site" evidence="2">
    <location>
        <position position="205"/>
    </location>
    <ligand>
        <name>Zn(2+)</name>
        <dbReference type="ChEBI" id="CHEBI:29105"/>
    </ligand>
</feature>
<evidence type="ECO:0000259" key="3">
    <source>
        <dbReference type="Pfam" id="PF08245"/>
    </source>
</evidence>
<keyword evidence="6" id="KW-1185">Reference proteome</keyword>
<dbReference type="RefSeq" id="WP_377945418.1">
    <property type="nucleotide sequence ID" value="NZ_JBHUCX010000092.1"/>
</dbReference>
<comment type="catalytic activity">
    <reaction evidence="2">
        <text>beta-D-GlcNAc-(1-&gt;4)-Mur2Ac(oyl-L-Ala-gamma-D-Glu-L-Lys-D-Ala-D-Ala)-di-trans,octa-cis-undecaprenyl diphosphate + ATP = beta-D-GlcNAc-(1-&gt;4)-Mur2Ac(oyl-L-Ala-gamma-D-O-P-Glu-L-Lys-D-Ala-D-Ala)-di-trans,octa-cis-undecaprenyl diphosphate + ADP</text>
        <dbReference type="Rhea" id="RHEA:59488"/>
        <dbReference type="ChEBI" id="CHEBI:30616"/>
        <dbReference type="ChEBI" id="CHEBI:60033"/>
        <dbReference type="ChEBI" id="CHEBI:143132"/>
        <dbReference type="ChEBI" id="CHEBI:456216"/>
    </reaction>
</comment>
<comment type="function">
    <text evidence="2">The lipid II isoglutaminyl synthase complex catalyzes the formation of alpha-D-isoglutamine in the cell wall lipid II stem peptide. The MurT subunit catalyzes the ATP-dependent amidation of D-glutamate residue of lipid II, converting it to an isoglutamine residue.</text>
</comment>
<comment type="similarity">
    <text evidence="2">Belongs to the MurCDEF family. MurT subfamily.</text>
</comment>
<name>A0ABW4JQU9_9BACL</name>
<proteinExistence type="inferred from homology"/>
<dbReference type="EC" id="6.3.5.13" evidence="2"/>
<dbReference type="PANTHER" id="PTHR23135:SF7">
    <property type="entry name" value="LIPID II ISOGLUTAMINYL SYNTHASE (GLUTAMINE-HYDROLYZING) SUBUNIT MURT"/>
    <property type="match status" value="1"/>
</dbReference>
<dbReference type="Gene3D" id="3.40.1190.10">
    <property type="entry name" value="Mur-like, catalytic domain"/>
    <property type="match status" value="1"/>
</dbReference>
<evidence type="ECO:0000256" key="1">
    <source>
        <dbReference type="ARBA" id="ARBA00004752"/>
    </source>
</evidence>
<feature type="binding site" evidence="2">
    <location>
        <position position="230"/>
    </location>
    <ligand>
        <name>Zn(2+)</name>
        <dbReference type="ChEBI" id="CHEBI:29105"/>
    </ligand>
</feature>
<keyword evidence="2" id="KW-0573">Peptidoglycan synthesis</keyword>
<evidence type="ECO:0000256" key="2">
    <source>
        <dbReference type="HAMAP-Rule" id="MF_02214"/>
    </source>
</evidence>
<organism evidence="5 6">
    <name type="scientific">Alicyclobacillus fodiniaquatilis</name>
    <dbReference type="NCBI Taxonomy" id="1661150"/>
    <lineage>
        <taxon>Bacteria</taxon>
        <taxon>Bacillati</taxon>
        <taxon>Bacillota</taxon>
        <taxon>Bacilli</taxon>
        <taxon>Bacillales</taxon>
        <taxon>Alicyclobacillaceae</taxon>
        <taxon>Alicyclobacillus</taxon>
    </lineage>
</organism>
<comment type="caution">
    <text evidence="5">The sequence shown here is derived from an EMBL/GenBank/DDBJ whole genome shotgun (WGS) entry which is preliminary data.</text>
</comment>